<comment type="similarity">
    <text evidence="1">Belongs to the acyl coenzyme A hydrolase family.</text>
</comment>
<evidence type="ECO:0000259" key="4">
    <source>
        <dbReference type="PROSITE" id="PS51770"/>
    </source>
</evidence>
<sequence length="96" mass="10661">MDIAGGVVAYERAHGRVATIGIEAMKFHRPVLIGDEVSCWAWVTRVGNTSIAVRVEAWVRRRVTGEVFRVTEGVFTYVAIGVDRRPRQVPKEALPA</sequence>
<dbReference type="InterPro" id="IPR033120">
    <property type="entry name" value="HOTDOG_ACOT"/>
</dbReference>
<keyword evidence="2 3" id="KW-0378">Hydrolase</keyword>
<dbReference type="SUPFAM" id="SSF54637">
    <property type="entry name" value="Thioesterase/thiol ester dehydrase-isomerase"/>
    <property type="match status" value="1"/>
</dbReference>
<protein>
    <recommendedName>
        <fullName evidence="4">HotDog ACOT-type domain-containing protein</fullName>
    </recommendedName>
</protein>
<dbReference type="CDD" id="cd03442">
    <property type="entry name" value="BFIT_BACH"/>
    <property type="match status" value="1"/>
</dbReference>
<dbReference type="InterPro" id="IPR006683">
    <property type="entry name" value="Thioestr_dom"/>
</dbReference>
<evidence type="ECO:0000256" key="1">
    <source>
        <dbReference type="ARBA" id="ARBA00010458"/>
    </source>
</evidence>
<feature type="domain" description="HotDog ACOT-type" evidence="4">
    <location>
        <begin position="1"/>
        <end position="83"/>
    </location>
</feature>
<dbReference type="Gene3D" id="3.10.129.10">
    <property type="entry name" value="Hotdog Thioesterase"/>
    <property type="match status" value="1"/>
</dbReference>
<dbReference type="GO" id="GO:0052816">
    <property type="term" value="F:long-chain fatty acyl-CoA hydrolase activity"/>
    <property type="evidence" value="ECO:0007669"/>
    <property type="project" value="TreeGrafter"/>
</dbReference>
<dbReference type="PANTHER" id="PTHR11049:SF5">
    <property type="entry name" value="ACYL-COA THIOESTER HYDROLASE YCIA"/>
    <property type="match status" value="1"/>
</dbReference>
<evidence type="ECO:0000256" key="2">
    <source>
        <dbReference type="ARBA" id="ARBA00022801"/>
    </source>
</evidence>
<dbReference type="PANTHER" id="PTHR11049">
    <property type="entry name" value="ACYL COENZYME A THIOESTER HYDROLASE"/>
    <property type="match status" value="1"/>
</dbReference>
<dbReference type="Pfam" id="PF03061">
    <property type="entry name" value="4HBT"/>
    <property type="match status" value="1"/>
</dbReference>
<accession>A0A8S8X6X6</accession>
<evidence type="ECO:0000313" key="6">
    <source>
        <dbReference type="Proteomes" id="UP000681075"/>
    </source>
</evidence>
<comment type="caution">
    <text evidence="5">The sequence shown here is derived from an EMBL/GenBank/DDBJ whole genome shotgun (WGS) entry which is preliminary data.</text>
</comment>
<evidence type="ECO:0000256" key="3">
    <source>
        <dbReference type="PROSITE-ProRule" id="PRU01106"/>
    </source>
</evidence>
<dbReference type="GO" id="GO:0009062">
    <property type="term" value="P:fatty acid catabolic process"/>
    <property type="evidence" value="ECO:0007669"/>
    <property type="project" value="TreeGrafter"/>
</dbReference>
<dbReference type="GO" id="GO:0006637">
    <property type="term" value="P:acyl-CoA metabolic process"/>
    <property type="evidence" value="ECO:0007669"/>
    <property type="project" value="TreeGrafter"/>
</dbReference>
<name>A0A8S8X6X6_9PROT</name>
<gene>
    <name evidence="5" type="ORF">TMPK1_01410</name>
</gene>
<reference evidence="5" key="1">
    <citation type="submission" date="2021-02" db="EMBL/GenBank/DDBJ databases">
        <title>Genome sequence of Rhodospirillales sp. strain TMPK1 isolated from soil.</title>
        <authorList>
            <person name="Nakai R."/>
            <person name="Kusada H."/>
            <person name="Tamaki H."/>
        </authorList>
    </citation>
    <scope>NUCLEOTIDE SEQUENCE</scope>
    <source>
        <strain evidence="5">TMPK1</strain>
    </source>
</reference>
<organism evidence="5 6">
    <name type="scientific">Roseiterribacter gracilis</name>
    <dbReference type="NCBI Taxonomy" id="2812848"/>
    <lineage>
        <taxon>Bacteria</taxon>
        <taxon>Pseudomonadati</taxon>
        <taxon>Pseudomonadota</taxon>
        <taxon>Alphaproteobacteria</taxon>
        <taxon>Rhodospirillales</taxon>
        <taxon>Roseiterribacteraceae</taxon>
        <taxon>Roseiterribacter</taxon>
    </lineage>
</organism>
<dbReference type="PROSITE" id="PS51770">
    <property type="entry name" value="HOTDOG_ACOT"/>
    <property type="match status" value="1"/>
</dbReference>
<dbReference type="InterPro" id="IPR029069">
    <property type="entry name" value="HotDog_dom_sf"/>
</dbReference>
<proteinExistence type="inferred from homology"/>
<dbReference type="Proteomes" id="UP000681075">
    <property type="component" value="Unassembled WGS sequence"/>
</dbReference>
<keyword evidence="6" id="KW-1185">Reference proteome</keyword>
<evidence type="ECO:0000313" key="5">
    <source>
        <dbReference type="EMBL" id="GIL37904.1"/>
    </source>
</evidence>
<dbReference type="AlphaFoldDB" id="A0A8S8X6X6"/>
<dbReference type="InterPro" id="IPR040170">
    <property type="entry name" value="Cytosol_ACT"/>
</dbReference>
<dbReference type="EMBL" id="BOPV01000001">
    <property type="protein sequence ID" value="GIL37904.1"/>
    <property type="molecule type" value="Genomic_DNA"/>
</dbReference>
<dbReference type="GO" id="GO:0005829">
    <property type="term" value="C:cytosol"/>
    <property type="evidence" value="ECO:0007669"/>
    <property type="project" value="TreeGrafter"/>
</dbReference>